<feature type="region of interest" description="Disordered" evidence="1">
    <location>
        <begin position="78"/>
        <end position="111"/>
    </location>
</feature>
<dbReference type="OrthoDB" id="4318869at2"/>
<feature type="compositionally biased region" description="Low complexity" evidence="1">
    <location>
        <begin position="102"/>
        <end position="111"/>
    </location>
</feature>
<gene>
    <name evidence="2" type="ORF">SAMN04489720_1885</name>
</gene>
<accession>A0A1G8E5A4</accession>
<evidence type="ECO:0000313" key="2">
    <source>
        <dbReference type="EMBL" id="SDH64809.1"/>
    </source>
</evidence>
<evidence type="ECO:0000313" key="3">
    <source>
        <dbReference type="Proteomes" id="UP000198822"/>
    </source>
</evidence>
<keyword evidence="3" id="KW-1185">Reference proteome</keyword>
<protein>
    <submittedName>
        <fullName evidence="2">Immunity protein 47</fullName>
    </submittedName>
</protein>
<dbReference type="EMBL" id="LT629695">
    <property type="protein sequence ID" value="SDH64809.1"/>
    <property type="molecule type" value="Genomic_DNA"/>
</dbReference>
<evidence type="ECO:0000256" key="1">
    <source>
        <dbReference type="SAM" id="MobiDB-lite"/>
    </source>
</evidence>
<proteinExistence type="predicted"/>
<dbReference type="AlphaFoldDB" id="A0A1G8E5A4"/>
<feature type="compositionally biased region" description="Pro residues" evidence="1">
    <location>
        <begin position="87"/>
        <end position="101"/>
    </location>
</feature>
<dbReference type="Proteomes" id="UP000198822">
    <property type="component" value="Chromosome I"/>
</dbReference>
<sequence length="388" mass="42166">MSIRTPFVSRARLFTLGIDDETGRGFLAIPVSIGAIDTHERYALTPEQLERFLADEDAAGDFADECRAREHDSLLLGEQGWRRGTPIAPPPAGTPLPPRPARAPAAPRTDAADAIRASEPPAGTWFGPEPGVDLPIVATPHLRELAPLDARVAAVAAAARAGDLSGREALVDLLHDASDDILLETRLQAQRLLVVLARDEDFADPTTFRYLDDAPEELLHDVAGLGRRMQARSAIDVLVRVGRGHWRDQDVRRSIIPSLLMLVDRSDDERREEPTLVSLAKSAHRTLQDESATYLLSGQPWSPRPAIERMRAGAIKAHASGSRSATWFLAPDLSLWSGIPGPYLKDVVLTDDDLAAVVGWADALDALPWVAGRKYVHGHDVDGGPSLR</sequence>
<reference evidence="3" key="1">
    <citation type="submission" date="2016-10" db="EMBL/GenBank/DDBJ databases">
        <authorList>
            <person name="Varghese N."/>
            <person name="Submissions S."/>
        </authorList>
    </citation>
    <scope>NUCLEOTIDE SEQUENCE [LARGE SCALE GENOMIC DNA]</scope>
    <source>
        <strain evidence="3">DSM 22002</strain>
    </source>
</reference>
<dbReference type="STRING" id="399736.SAMN04489720_1885"/>
<dbReference type="RefSeq" id="WP_092504459.1">
    <property type="nucleotide sequence ID" value="NZ_LT629695.1"/>
</dbReference>
<organism evidence="2 3">
    <name type="scientific">Agrococcus jejuensis</name>
    <dbReference type="NCBI Taxonomy" id="399736"/>
    <lineage>
        <taxon>Bacteria</taxon>
        <taxon>Bacillati</taxon>
        <taxon>Actinomycetota</taxon>
        <taxon>Actinomycetes</taxon>
        <taxon>Micrococcales</taxon>
        <taxon>Microbacteriaceae</taxon>
        <taxon>Agrococcus</taxon>
    </lineage>
</organism>
<name>A0A1G8E5A4_9MICO</name>